<dbReference type="GO" id="GO:0016491">
    <property type="term" value="F:oxidoreductase activity"/>
    <property type="evidence" value="ECO:0007669"/>
    <property type="project" value="TreeGrafter"/>
</dbReference>
<evidence type="ECO:0000256" key="1">
    <source>
        <dbReference type="SAM" id="Phobius"/>
    </source>
</evidence>
<dbReference type="OrthoDB" id="2019015at2759"/>
<dbReference type="Gene3D" id="3.50.50.60">
    <property type="entry name" value="FAD/NAD(P)-binding domain"/>
    <property type="match status" value="1"/>
</dbReference>
<dbReference type="Pfam" id="PF13450">
    <property type="entry name" value="NAD_binding_8"/>
    <property type="match status" value="1"/>
</dbReference>
<keyword evidence="1" id="KW-1133">Transmembrane helix</keyword>
<evidence type="ECO:0000313" key="3">
    <source>
        <dbReference type="Proteomes" id="UP000706124"/>
    </source>
</evidence>
<dbReference type="Gene3D" id="1.10.405.20">
    <property type="match status" value="1"/>
</dbReference>
<dbReference type="AlphaFoldDB" id="A0A9P7MIJ2"/>
<keyword evidence="1" id="KW-0812">Transmembrane</keyword>
<dbReference type="PANTHER" id="PTHR42923:SF20">
    <property type="entry name" value="FLAVIN-CONTAINING AMINE OXIDASEDEHYDROGENASE"/>
    <property type="match status" value="1"/>
</dbReference>
<dbReference type="EMBL" id="SRPO01000022">
    <property type="protein sequence ID" value="KAG5947853.1"/>
    <property type="molecule type" value="Genomic_DNA"/>
</dbReference>
<dbReference type="Gene3D" id="3.30.70.1990">
    <property type="match status" value="1"/>
</dbReference>
<dbReference type="PANTHER" id="PTHR42923">
    <property type="entry name" value="PROTOPORPHYRINOGEN OXIDASE"/>
    <property type="match status" value="1"/>
</dbReference>
<reference evidence="2 3" key="1">
    <citation type="journal article" date="2020" name="bioRxiv">
        <title>Whole genome comparisons of ergot fungi reveals the divergence and evolution of species within the genus Claviceps are the result of varying mechanisms driving genome evolution and host range expansion.</title>
        <authorList>
            <person name="Wyka S.A."/>
            <person name="Mondo S.J."/>
            <person name="Liu M."/>
            <person name="Dettman J."/>
            <person name="Nalam V."/>
            <person name="Broders K.D."/>
        </authorList>
    </citation>
    <scope>NUCLEOTIDE SEQUENCE [LARGE SCALE GENOMIC DNA]</scope>
    <source>
        <strain evidence="2 3">CCC 1485</strain>
    </source>
</reference>
<comment type="caution">
    <text evidence="2">The sequence shown here is derived from an EMBL/GenBank/DDBJ whole genome shotgun (WGS) entry which is preliminary data.</text>
</comment>
<evidence type="ECO:0008006" key="4">
    <source>
        <dbReference type="Google" id="ProtNLM"/>
    </source>
</evidence>
<name>A0A9P7MIJ2_9HYPO</name>
<organism evidence="2 3">
    <name type="scientific">Claviceps pazoutovae</name>
    <dbReference type="NCBI Taxonomy" id="1649127"/>
    <lineage>
        <taxon>Eukaryota</taxon>
        <taxon>Fungi</taxon>
        <taxon>Dikarya</taxon>
        <taxon>Ascomycota</taxon>
        <taxon>Pezizomycotina</taxon>
        <taxon>Sordariomycetes</taxon>
        <taxon>Hypocreomycetidae</taxon>
        <taxon>Hypocreales</taxon>
        <taxon>Clavicipitaceae</taxon>
        <taxon>Claviceps</taxon>
    </lineage>
</organism>
<evidence type="ECO:0000313" key="2">
    <source>
        <dbReference type="EMBL" id="KAG5947853.1"/>
    </source>
</evidence>
<accession>A0A9P7MIJ2</accession>
<proteinExistence type="predicted"/>
<dbReference type="Proteomes" id="UP000706124">
    <property type="component" value="Unassembled WGS sequence"/>
</dbReference>
<sequence length="553" mass="63922">MSTPRRIAIIGGGASGMSCAATLAKHPDKFKVTILERNEVLGGQASSIELDEKKYGASWMNNGVQGGSQIFKHTFKFFEDHGFPPQKVQLQVSFGKSQDGFWTNVFPSVLIQQFSSDIKRFGTFLKVVKWTLPILGLVPISIMLRIFLFDKKFGDKMVYPLIALFLGTGNQTANVPCGIVERLFDDPNMKLWDYDSTTLLPNLPTMYTFNHLHKFYLKWGETLADSGVHIRTRHEVRKVVSRSRNEVKLQIKDLQTATETEEVFDEIVFCTLADDSLRILGDEASWRERFVLKGAAFYDDITVTHSDQQYFESQYETQFRPDLCAEPTSDAQKEQIAFAKDTESKSRGFRPMYFTRTYEQDPRLIEMSFNCSNYQYQLVDGNKEVDRELEPVYQSIFLDKRKRDMWTMGEIDEKKIIKRDWWHQLGHRWQHYLRVVPGMMFLNGRKRTTFAGSWTLVVRHSHVLHAHEPLKIRTQKEVPKSSNMQTKEVMLTSAPTQNMHELACVSGIAAAYRLGANYSEFDDFATDFFGKYLLLSHGMVYKREKKKRRGRTA</sequence>
<dbReference type="InterPro" id="IPR050464">
    <property type="entry name" value="Zeta_carotene_desat/Oxidored"/>
</dbReference>
<feature type="transmembrane region" description="Helical" evidence="1">
    <location>
        <begin position="130"/>
        <end position="148"/>
    </location>
</feature>
<dbReference type="SUPFAM" id="SSF51905">
    <property type="entry name" value="FAD/NAD(P)-binding domain"/>
    <property type="match status" value="1"/>
</dbReference>
<gene>
    <name evidence="2" type="ORF">E4U60_002630</name>
</gene>
<keyword evidence="3" id="KW-1185">Reference proteome</keyword>
<protein>
    <recommendedName>
        <fullName evidence="4">Flavin-containing amine oxidasedehydrogenase</fullName>
    </recommendedName>
</protein>
<dbReference type="PROSITE" id="PS51257">
    <property type="entry name" value="PROKAR_LIPOPROTEIN"/>
    <property type="match status" value="1"/>
</dbReference>
<dbReference type="InterPro" id="IPR036188">
    <property type="entry name" value="FAD/NAD-bd_sf"/>
</dbReference>
<dbReference type="PRINTS" id="PR00419">
    <property type="entry name" value="ADXRDTASE"/>
</dbReference>
<keyword evidence="1" id="KW-0472">Membrane</keyword>